<dbReference type="SUPFAM" id="SSF53448">
    <property type="entry name" value="Nucleotide-diphospho-sugar transferases"/>
    <property type="match status" value="1"/>
</dbReference>
<evidence type="ECO:0000313" key="3">
    <source>
        <dbReference type="Proteomes" id="UP000182412"/>
    </source>
</evidence>
<gene>
    <name evidence="2" type="ORF">SAMN05216366_10151</name>
</gene>
<dbReference type="CDD" id="cd06433">
    <property type="entry name" value="GT_2_WfgS_like"/>
    <property type="match status" value="1"/>
</dbReference>
<dbReference type="Gene3D" id="3.90.550.10">
    <property type="entry name" value="Spore Coat Polysaccharide Biosynthesis Protein SpsA, Chain A"/>
    <property type="match status" value="1"/>
</dbReference>
<name>A0A1H0M711_SELRU</name>
<dbReference type="InterPro" id="IPR050834">
    <property type="entry name" value="Glycosyltransf_2"/>
</dbReference>
<reference evidence="2 3" key="1">
    <citation type="submission" date="2016-10" db="EMBL/GenBank/DDBJ databases">
        <authorList>
            <person name="de Groot N.N."/>
        </authorList>
    </citation>
    <scope>NUCLEOTIDE SEQUENCE [LARGE SCALE GENOMIC DNA]</scope>
    <source>
        <strain evidence="2 3">S137</strain>
    </source>
</reference>
<protein>
    <submittedName>
        <fullName evidence="2">Glycosyltransferase involved in cell wall bisynthesis</fullName>
    </submittedName>
</protein>
<dbReference type="OrthoDB" id="396512at2"/>
<feature type="domain" description="Glycosyltransferase 2-like" evidence="1">
    <location>
        <begin position="7"/>
        <end position="161"/>
    </location>
</feature>
<keyword evidence="2" id="KW-0808">Transferase</keyword>
<proteinExistence type="predicted"/>
<sequence>MYQPKISIITVVYNRENKIEQLLASVVEQTYKNIEFIVVDGGSTDGTVEKIRKYEYGISKWISEPDTGIYNAFNKGWKMASGDYVEYIGSDDALAGKDAIAKIIHHFSDMPDILSCNEYLVYPKVGRQKVFSNRDARNKETYQGGMVGHAAMFVRRQLLEKYPFDENYKIVSDYKFFLQCYFDENVRIKYVDDIVAFFEADAGGLSSDITACWDEDERVYRELNLNFNDCRRSELARPLYKRVLVGITDVFGVTDKIRKWKNYYISCKKHTCTNRICRWCGRGEGRLK</sequence>
<dbReference type="PANTHER" id="PTHR43685">
    <property type="entry name" value="GLYCOSYLTRANSFERASE"/>
    <property type="match status" value="1"/>
</dbReference>
<dbReference type="RefSeq" id="WP_074570564.1">
    <property type="nucleotide sequence ID" value="NZ_FNJQ01000001.1"/>
</dbReference>
<dbReference type="EMBL" id="FNJQ01000001">
    <property type="protein sequence ID" value="SDO76259.1"/>
    <property type="molecule type" value="Genomic_DNA"/>
</dbReference>
<dbReference type="InterPro" id="IPR029044">
    <property type="entry name" value="Nucleotide-diphossugar_trans"/>
</dbReference>
<dbReference type="PANTHER" id="PTHR43685:SF2">
    <property type="entry name" value="GLYCOSYLTRANSFERASE 2-LIKE DOMAIN-CONTAINING PROTEIN"/>
    <property type="match status" value="1"/>
</dbReference>
<dbReference type="GO" id="GO:0016740">
    <property type="term" value="F:transferase activity"/>
    <property type="evidence" value="ECO:0007669"/>
    <property type="project" value="UniProtKB-KW"/>
</dbReference>
<accession>A0A1H0M711</accession>
<dbReference type="Pfam" id="PF00535">
    <property type="entry name" value="Glycos_transf_2"/>
    <property type="match status" value="1"/>
</dbReference>
<dbReference type="InterPro" id="IPR001173">
    <property type="entry name" value="Glyco_trans_2-like"/>
</dbReference>
<evidence type="ECO:0000313" key="2">
    <source>
        <dbReference type="EMBL" id="SDO76259.1"/>
    </source>
</evidence>
<dbReference type="AlphaFoldDB" id="A0A1H0M711"/>
<evidence type="ECO:0000259" key="1">
    <source>
        <dbReference type="Pfam" id="PF00535"/>
    </source>
</evidence>
<organism evidence="2 3">
    <name type="scientific">Selenomonas ruminantium</name>
    <dbReference type="NCBI Taxonomy" id="971"/>
    <lineage>
        <taxon>Bacteria</taxon>
        <taxon>Bacillati</taxon>
        <taxon>Bacillota</taxon>
        <taxon>Negativicutes</taxon>
        <taxon>Selenomonadales</taxon>
        <taxon>Selenomonadaceae</taxon>
        <taxon>Selenomonas</taxon>
    </lineage>
</organism>
<dbReference type="Proteomes" id="UP000182412">
    <property type="component" value="Unassembled WGS sequence"/>
</dbReference>